<keyword evidence="3" id="KW-1185">Reference proteome</keyword>
<dbReference type="RefSeq" id="WP_380049009.1">
    <property type="nucleotide sequence ID" value="NZ_JBHLTC010000020.1"/>
</dbReference>
<keyword evidence="1" id="KW-0472">Membrane</keyword>
<keyword evidence="1" id="KW-0812">Transmembrane</keyword>
<protein>
    <recommendedName>
        <fullName evidence="4">Carboxypeptidase regulatory-like domain-containing protein</fullName>
    </recommendedName>
</protein>
<evidence type="ECO:0000313" key="3">
    <source>
        <dbReference type="Proteomes" id="UP001589890"/>
    </source>
</evidence>
<dbReference type="Proteomes" id="UP001589890">
    <property type="component" value="Unassembled WGS sequence"/>
</dbReference>
<proteinExistence type="predicted"/>
<feature type="transmembrane region" description="Helical" evidence="1">
    <location>
        <begin position="30"/>
        <end position="53"/>
    </location>
</feature>
<dbReference type="EMBL" id="JBHLTC010000020">
    <property type="protein sequence ID" value="MFC0625997.1"/>
    <property type="molecule type" value="Genomic_DNA"/>
</dbReference>
<organism evidence="2 3">
    <name type="scientific">Kribbella deserti</name>
    <dbReference type="NCBI Taxonomy" id="1926257"/>
    <lineage>
        <taxon>Bacteria</taxon>
        <taxon>Bacillati</taxon>
        <taxon>Actinomycetota</taxon>
        <taxon>Actinomycetes</taxon>
        <taxon>Propionibacteriales</taxon>
        <taxon>Kribbellaceae</taxon>
        <taxon>Kribbella</taxon>
    </lineage>
</organism>
<keyword evidence="1" id="KW-1133">Transmembrane helix</keyword>
<sequence>MPIDLIWPACVLDIVGVQMDSVRWLSPRGIMVPAVALVAAGIAVIAIVLAPVAKGTAAGAVPSSVSLSAPASGVYGSTVTLTGTVWRTGTSPLVKVPGATVYLQRSVRGQNRFGNLATTRTSSSGGYAFSVRQTSAYDYRAYYPGSSTYRAAVSPVRYPVTNRYLALNSITTTNADTGALRVTGSVIPAPTSGTVVYLQQHLPEYRTWATVGSGRTAADKVTITTSRPGSVASYRLVTGSLYPYGPGTSTSKSFAHYVWRSGFAKQPISVYETGSATAMSNNSRGGLITILRDKNSLFVLPDAIGCRQARSITAQESASSGAASIDLGSATGTLAAGGAPVKLNADIGPGFDIGYGISALAASSQTNTTLELLCPN</sequence>
<accession>A0ABV6QQL2</accession>
<gene>
    <name evidence="2" type="ORF">ACFFGN_18100</name>
</gene>
<evidence type="ECO:0008006" key="4">
    <source>
        <dbReference type="Google" id="ProtNLM"/>
    </source>
</evidence>
<comment type="caution">
    <text evidence="2">The sequence shown here is derived from an EMBL/GenBank/DDBJ whole genome shotgun (WGS) entry which is preliminary data.</text>
</comment>
<name>A0ABV6QQL2_9ACTN</name>
<reference evidence="2 3" key="1">
    <citation type="submission" date="2024-09" db="EMBL/GenBank/DDBJ databases">
        <authorList>
            <person name="Sun Q."/>
            <person name="Mori K."/>
        </authorList>
    </citation>
    <scope>NUCLEOTIDE SEQUENCE [LARGE SCALE GENOMIC DNA]</scope>
    <source>
        <strain evidence="2 3">CGMCC 1.15906</strain>
    </source>
</reference>
<evidence type="ECO:0000313" key="2">
    <source>
        <dbReference type="EMBL" id="MFC0625997.1"/>
    </source>
</evidence>
<evidence type="ECO:0000256" key="1">
    <source>
        <dbReference type="SAM" id="Phobius"/>
    </source>
</evidence>